<organism evidence="1 2">
    <name type="scientific">Enterovibrio gelatinilyticus</name>
    <dbReference type="NCBI Taxonomy" id="2899819"/>
    <lineage>
        <taxon>Bacteria</taxon>
        <taxon>Pseudomonadati</taxon>
        <taxon>Pseudomonadota</taxon>
        <taxon>Gammaproteobacteria</taxon>
        <taxon>Vibrionales</taxon>
        <taxon>Vibrionaceae</taxon>
        <taxon>Enterovibrio</taxon>
    </lineage>
</organism>
<dbReference type="RefSeq" id="WP_274162671.1">
    <property type="nucleotide sequence ID" value="NZ_JAJUBC010000001.1"/>
</dbReference>
<dbReference type="InterPro" id="IPR016084">
    <property type="entry name" value="Haem_Oase-like_multi-hlx"/>
</dbReference>
<evidence type="ECO:0000313" key="2">
    <source>
        <dbReference type="Proteomes" id="UP001149400"/>
    </source>
</evidence>
<accession>A0ABT5QUQ1</accession>
<comment type="caution">
    <text evidence="1">The sequence shown here is derived from an EMBL/GenBank/DDBJ whole genome shotgun (WGS) entry which is preliminary data.</text>
</comment>
<evidence type="ECO:0000313" key="1">
    <source>
        <dbReference type="EMBL" id="MDD1791723.1"/>
    </source>
</evidence>
<dbReference type="Gene3D" id="1.20.910.10">
    <property type="entry name" value="Heme oxygenase-like"/>
    <property type="match status" value="1"/>
</dbReference>
<dbReference type="EMBL" id="JAJUBC010000001">
    <property type="protein sequence ID" value="MDD1791723.1"/>
    <property type="molecule type" value="Genomic_DNA"/>
</dbReference>
<proteinExistence type="predicted"/>
<evidence type="ECO:0008006" key="3">
    <source>
        <dbReference type="Google" id="ProtNLM"/>
    </source>
</evidence>
<protein>
    <recommendedName>
        <fullName evidence="3">Iron-containing redox enzyme family protein</fullName>
    </recommendedName>
</protein>
<name>A0ABT5QUQ1_9GAMM</name>
<keyword evidence="2" id="KW-1185">Reference proteome</keyword>
<dbReference type="SUPFAM" id="SSF48613">
    <property type="entry name" value="Heme oxygenase-like"/>
    <property type="match status" value="1"/>
</dbReference>
<gene>
    <name evidence="1" type="ORF">LRP50_01085</name>
</gene>
<dbReference type="Proteomes" id="UP001149400">
    <property type="component" value="Unassembled WGS sequence"/>
</dbReference>
<sequence length="474" mass="54636">MESWSIHQYENPYLDAEFSSQGECLEITSQGESFEIQASSLDGCDILRLINPRDECWQLLLSGKKESELGDLVEQMDELGIIREENQSLDHLQTFRRRVDSLVFEALEILNQHDEEIDEKILESIWIDLNNVRKGEFSSNEVVNEHNFYLAILKGLFCSWKYSNSFVLEVVSRILEEVLNKDVGNHTLEIGFVIKDQIKEIQECVTSFVWCVCRSQGKDSERHFFREDILIDCTDTGLNLGITSEKLARDCLDAVSSSPYMKALYQPEHQAVLARATYIQEYFINERFVEIIAPAIAKKLPLPLKALFRRYYAEEIGHEAFERQTCITLGVNCTDLDSMIPLPLTQAFCDVFTWLANEEVLAYFLSIVITEGLPGEKNIINSVLASSSIFPDDVNRASLEHEDLNDELNHQMISRLVLSQISYVSEAEQERAIKLFLLVLELNCRAWDELYRHHVEEKRPLCPMSMRAFFTTEN</sequence>
<reference evidence="1" key="1">
    <citation type="submission" date="2021-12" db="EMBL/GenBank/DDBJ databases">
        <title>Enterovibrio ZSDZ35 sp. nov. and Enterovibrio ZSDZ42 sp. nov., isolated from coastal seawater in Qingdao.</title>
        <authorList>
            <person name="Zhang P."/>
        </authorList>
    </citation>
    <scope>NUCLEOTIDE SEQUENCE</scope>
    <source>
        <strain evidence="1">ZSDZ42</strain>
    </source>
</reference>